<sequence>MRFIAEGPSIPDDLLLARDQGRVIFFCGAGVSRARANLPDFFGLAEKVITKLGVEPESPAFKLIQEAREIDRRVGVSGVISADRVFGLLERDFLPGDIEEAVAFALKPALGCDLHAHKILLDLATTPDGAVRLVTTNFDRLFDACGRDLKCWQPPRLPDPTRSNEIDGVVYLHGRATPEYSGAEGDGFILSSSEFGRAYLSDGWATTFIREILEKYVVVFVGYTADDPPVQYLLEALRKKAGNLGSAYAFQSGEQDDATSRWRHKGVQAIPYSADTSHSSLWLTLEAWAERARNPDAWYSKIIDLAKQGPETLQPHERGQVAHVVSTYEGMKRFSQGDNPPPATWLCVFDPNCRYSKPRRAGSFGEYGPYVDPFDLYSLDTDILPAKFNPEQIHENRETPSEAWNAFSFNRLDLTPLGAEHLSSLTGPGSFQLPRLVKRIEQLGNWIAAVCEQPAAVWWAARKQSIHSTIQERIQWSLERSERVVDESVRKAWRFLFDSWGQASSEFHRGRYALEERIKAEGWSPSVLRKYGKVYSPYLSVESNVWNGPTPPSVDEELSLNKLIQVDVKYADHHERIVVPDEWCYAAIKVLRQNLELAIELESEIGGYGLDQVIHLNKLERDAEDNYSRSYGLAATVIHFSELFARLIEIDEVSAKREFFTWPADDSTIFARLRVWGANNSGVVCGSDLKDLISSFPESAFWDSSCQRDLLIMLSSRWGGLSLDVRELIESRLLKGPDRWGSEEDSEYELRSAWAILSRLQWLSESGCAFSFDFEDVKSDLLQKNPDWKEEYGSKAADSLEGRGGMVKVETNYDALLKVPLSSLLDHAKELSGRGDDFLVELDPFLGLAANFPVRAFSALTMAAKNGDFQEWAWQKFLDSDARKMDKPKFSCLIANRLCGYSDETLSLLIRPICNWLRNVSSKFAVSFTTSFDKISFRVIAVLEKYPSQARSGIVRGGKQPDWTMEAINSPTGKVVEALFDDPRKNGLRAGECLPKVWLEKIEILLNLSDDQRRHAYVLVFYNLSWFYYVDPEWAEKHLMSVLDFGDAQDRDAAWAGFLWGAKTPGRELYIRLKKYLLGLAVSSTRNSHMSVLAGMILSGWGSRDECNGGRFVSDEEFRSLLLNSSDEFRSQMLWQVQRWSNENERWKALIPQLLRNWPRQIAAKTPTTSARLCELVFSSVDEFPQLVKLVLPLLTKVDSRHLVLPELRKENTNLVDRYPAETLAVLHTVLPESAHAWPYGIDATIKLIGEADGALKADAKLIELLRKWDAR</sequence>
<dbReference type="AlphaFoldDB" id="A0A2S8HGC8"/>
<dbReference type="Pfam" id="PF13289">
    <property type="entry name" value="SIR2_2"/>
    <property type="match status" value="1"/>
</dbReference>
<proteinExistence type="predicted"/>
<dbReference type="SUPFAM" id="SSF52467">
    <property type="entry name" value="DHS-like NAD/FAD-binding domain"/>
    <property type="match status" value="1"/>
</dbReference>
<gene>
    <name evidence="1" type="ORF">C5612_20395</name>
</gene>
<dbReference type="EMBL" id="PUIN01000012">
    <property type="protein sequence ID" value="PQP01262.1"/>
    <property type="molecule type" value="Genomic_DNA"/>
</dbReference>
<protein>
    <submittedName>
        <fullName evidence="1">Uncharacterized protein</fullName>
    </submittedName>
</protein>
<evidence type="ECO:0000313" key="1">
    <source>
        <dbReference type="EMBL" id="PQP01262.1"/>
    </source>
</evidence>
<evidence type="ECO:0000313" key="2">
    <source>
        <dbReference type="Proteomes" id="UP000239687"/>
    </source>
</evidence>
<comment type="caution">
    <text evidence="1">The sequence shown here is derived from an EMBL/GenBank/DDBJ whole genome shotgun (WGS) entry which is preliminary data.</text>
</comment>
<name>A0A2S8HGC8_9PSED</name>
<dbReference type="RefSeq" id="WP_105344816.1">
    <property type="nucleotide sequence ID" value="NZ_PUIN01000012.1"/>
</dbReference>
<reference evidence="1 2" key="1">
    <citation type="submission" date="2018-02" db="EMBL/GenBank/DDBJ databases">
        <title>Draft genome sequencing of Pseudomonas frederiksbergensis 11-D3.</title>
        <authorList>
            <person name="Zheng B.-X."/>
        </authorList>
    </citation>
    <scope>NUCLEOTIDE SEQUENCE [LARGE SCALE GENOMIC DNA]</scope>
    <source>
        <strain evidence="1 2">11-D3</strain>
    </source>
</reference>
<dbReference type="Proteomes" id="UP000239687">
    <property type="component" value="Unassembled WGS sequence"/>
</dbReference>
<dbReference type="InterPro" id="IPR029035">
    <property type="entry name" value="DHS-like_NAD/FAD-binding_dom"/>
</dbReference>
<organism evidence="1 2">
    <name type="scientific">Pseudomonas frederiksbergensis</name>
    <dbReference type="NCBI Taxonomy" id="104087"/>
    <lineage>
        <taxon>Bacteria</taxon>
        <taxon>Pseudomonadati</taxon>
        <taxon>Pseudomonadota</taxon>
        <taxon>Gammaproteobacteria</taxon>
        <taxon>Pseudomonadales</taxon>
        <taxon>Pseudomonadaceae</taxon>
        <taxon>Pseudomonas</taxon>
    </lineage>
</organism>
<accession>A0A2S8HGC8</accession>